<dbReference type="Proteomes" id="UP000324091">
    <property type="component" value="Chromosome 22"/>
</dbReference>
<comment type="caution">
    <text evidence="1">The sequence shown here is derived from an EMBL/GenBank/DDBJ whole genome shotgun (WGS) entry which is preliminary data.</text>
</comment>
<accession>A0A5C6NC53</accession>
<dbReference type="AlphaFoldDB" id="A0A5C6NC53"/>
<protein>
    <submittedName>
        <fullName evidence="1">Uncharacterized protein</fullName>
    </submittedName>
</protein>
<keyword evidence="2" id="KW-1185">Reference proteome</keyword>
<evidence type="ECO:0000313" key="1">
    <source>
        <dbReference type="EMBL" id="TWW65034.1"/>
    </source>
</evidence>
<reference evidence="1 2" key="1">
    <citation type="submission" date="2019-04" db="EMBL/GenBank/DDBJ databases">
        <title>Chromosome genome assembly for Takifugu flavidus.</title>
        <authorList>
            <person name="Xiao S."/>
        </authorList>
    </citation>
    <scope>NUCLEOTIDE SEQUENCE [LARGE SCALE GENOMIC DNA]</scope>
    <source>
        <strain evidence="1">HTHZ2018</strain>
        <tissue evidence="1">Muscle</tissue>
    </source>
</reference>
<proteinExistence type="predicted"/>
<dbReference type="EMBL" id="RHFK02000015">
    <property type="protein sequence ID" value="TWW65034.1"/>
    <property type="molecule type" value="Genomic_DNA"/>
</dbReference>
<name>A0A5C6NC53_9TELE</name>
<sequence length="29" mass="3238">MSMLSGSAKKLAAGWCQWVAMPQREPLME</sequence>
<gene>
    <name evidence="1" type="ORF">D4764_22G0006810</name>
</gene>
<organism evidence="1 2">
    <name type="scientific">Takifugu flavidus</name>
    <name type="common">sansaifugu</name>
    <dbReference type="NCBI Taxonomy" id="433684"/>
    <lineage>
        <taxon>Eukaryota</taxon>
        <taxon>Metazoa</taxon>
        <taxon>Chordata</taxon>
        <taxon>Craniata</taxon>
        <taxon>Vertebrata</taxon>
        <taxon>Euteleostomi</taxon>
        <taxon>Actinopterygii</taxon>
        <taxon>Neopterygii</taxon>
        <taxon>Teleostei</taxon>
        <taxon>Neoteleostei</taxon>
        <taxon>Acanthomorphata</taxon>
        <taxon>Eupercaria</taxon>
        <taxon>Tetraodontiformes</taxon>
        <taxon>Tetradontoidea</taxon>
        <taxon>Tetraodontidae</taxon>
        <taxon>Takifugu</taxon>
    </lineage>
</organism>
<evidence type="ECO:0000313" key="2">
    <source>
        <dbReference type="Proteomes" id="UP000324091"/>
    </source>
</evidence>